<evidence type="ECO:0000259" key="4">
    <source>
        <dbReference type="PROSITE" id="PS01124"/>
    </source>
</evidence>
<sequence length="244" mass="28593">MKKFTQVVCEKRTYSRDILTHDHEYGQLLFPLYGSMHIETPRQALTLQPEHCFFVPPRCSHTFRAMERNEFLIVDIPIHYLFRRADYEALYMDMDAHWRAVRSLLAEEIARTTSASTAALACLGQFIGHSLGRQPFRSIQYIHDHYTSRITVEALAAMEHYHRSYYPTWFKKVTGTTPAAYIRSLRLEEAKRLLRETEWPVTAIGREVGFEHSSSFTRLFVLHEGISPQAYRKSLHSAKEYLDF</sequence>
<keyword evidence="6" id="KW-1185">Reference proteome</keyword>
<dbReference type="PANTHER" id="PTHR43280">
    <property type="entry name" value="ARAC-FAMILY TRANSCRIPTIONAL REGULATOR"/>
    <property type="match status" value="1"/>
</dbReference>
<dbReference type="Proteomes" id="UP000198935">
    <property type="component" value="Unassembled WGS sequence"/>
</dbReference>
<dbReference type="GO" id="GO:0003700">
    <property type="term" value="F:DNA-binding transcription factor activity"/>
    <property type="evidence" value="ECO:0007669"/>
    <property type="project" value="InterPro"/>
</dbReference>
<dbReference type="InterPro" id="IPR018062">
    <property type="entry name" value="HTH_AraC-typ_CS"/>
</dbReference>
<keyword evidence="1" id="KW-0805">Transcription regulation</keyword>
<proteinExistence type="predicted"/>
<dbReference type="InterPro" id="IPR009057">
    <property type="entry name" value="Homeodomain-like_sf"/>
</dbReference>
<dbReference type="PROSITE" id="PS00041">
    <property type="entry name" value="HTH_ARAC_FAMILY_1"/>
    <property type="match status" value="1"/>
</dbReference>
<dbReference type="Gene3D" id="2.60.120.10">
    <property type="entry name" value="Jelly Rolls"/>
    <property type="match status" value="1"/>
</dbReference>
<dbReference type="InterPro" id="IPR014710">
    <property type="entry name" value="RmlC-like_jellyroll"/>
</dbReference>
<dbReference type="InterPro" id="IPR011051">
    <property type="entry name" value="RmlC_Cupin_sf"/>
</dbReference>
<evidence type="ECO:0000313" key="6">
    <source>
        <dbReference type="Proteomes" id="UP000198935"/>
    </source>
</evidence>
<dbReference type="SMART" id="SM00342">
    <property type="entry name" value="HTH_ARAC"/>
    <property type="match status" value="1"/>
</dbReference>
<evidence type="ECO:0000256" key="2">
    <source>
        <dbReference type="ARBA" id="ARBA00023125"/>
    </source>
</evidence>
<evidence type="ECO:0000313" key="5">
    <source>
        <dbReference type="EMBL" id="SDZ43188.1"/>
    </source>
</evidence>
<dbReference type="PROSITE" id="PS01124">
    <property type="entry name" value="HTH_ARAC_FAMILY_2"/>
    <property type="match status" value="1"/>
</dbReference>
<dbReference type="AlphaFoldDB" id="A0A1H3SZX9"/>
<reference evidence="6" key="1">
    <citation type="submission" date="2016-10" db="EMBL/GenBank/DDBJ databases">
        <authorList>
            <person name="Varghese N."/>
            <person name="Submissions S."/>
        </authorList>
    </citation>
    <scope>NUCLEOTIDE SEQUENCE [LARGE SCALE GENOMIC DNA]</scope>
    <source>
        <strain evidence="6">SP</strain>
    </source>
</reference>
<protein>
    <submittedName>
        <fullName evidence="5">AraC-type DNA-binding protein</fullName>
    </submittedName>
</protein>
<name>A0A1H3SZX9_9BACI</name>
<accession>A0A1H3SZX9</accession>
<dbReference type="STRING" id="1503961.SAMN05421736_112143"/>
<evidence type="ECO:0000256" key="1">
    <source>
        <dbReference type="ARBA" id="ARBA00023015"/>
    </source>
</evidence>
<organism evidence="5 6">
    <name type="scientific">Evansella caseinilytica</name>
    <dbReference type="NCBI Taxonomy" id="1503961"/>
    <lineage>
        <taxon>Bacteria</taxon>
        <taxon>Bacillati</taxon>
        <taxon>Bacillota</taxon>
        <taxon>Bacilli</taxon>
        <taxon>Bacillales</taxon>
        <taxon>Bacillaceae</taxon>
        <taxon>Evansella</taxon>
    </lineage>
</organism>
<keyword evidence="2 5" id="KW-0238">DNA-binding</keyword>
<dbReference type="EMBL" id="FNPI01000012">
    <property type="protein sequence ID" value="SDZ43188.1"/>
    <property type="molecule type" value="Genomic_DNA"/>
</dbReference>
<feature type="domain" description="HTH araC/xylS-type" evidence="4">
    <location>
        <begin position="136"/>
        <end position="234"/>
    </location>
</feature>
<evidence type="ECO:0000256" key="3">
    <source>
        <dbReference type="ARBA" id="ARBA00023163"/>
    </source>
</evidence>
<dbReference type="SUPFAM" id="SSF46689">
    <property type="entry name" value="Homeodomain-like"/>
    <property type="match status" value="2"/>
</dbReference>
<dbReference type="SUPFAM" id="SSF51182">
    <property type="entry name" value="RmlC-like cupins"/>
    <property type="match status" value="1"/>
</dbReference>
<dbReference type="Pfam" id="PF12833">
    <property type="entry name" value="HTH_18"/>
    <property type="match status" value="1"/>
</dbReference>
<dbReference type="GO" id="GO:0043565">
    <property type="term" value="F:sequence-specific DNA binding"/>
    <property type="evidence" value="ECO:0007669"/>
    <property type="project" value="InterPro"/>
</dbReference>
<dbReference type="Gene3D" id="1.10.10.60">
    <property type="entry name" value="Homeodomain-like"/>
    <property type="match status" value="2"/>
</dbReference>
<gene>
    <name evidence="5" type="ORF">SAMN05421736_112143</name>
</gene>
<dbReference type="PANTHER" id="PTHR43280:SF26">
    <property type="entry name" value="ARAC-FAMILY TRANSCRIPTIONAL REGULATOR"/>
    <property type="match status" value="1"/>
</dbReference>
<keyword evidence="3" id="KW-0804">Transcription</keyword>
<dbReference type="InterPro" id="IPR018060">
    <property type="entry name" value="HTH_AraC"/>
</dbReference>